<dbReference type="AlphaFoldDB" id="A0A811U2T5"/>
<gene>
    <name evidence="2" type="ORF">CCAP1982_LOCUS1523</name>
</gene>
<dbReference type="Proteomes" id="UP000606786">
    <property type="component" value="Unassembled WGS sequence"/>
</dbReference>
<dbReference type="EMBL" id="CAJHJT010000001">
    <property type="protein sequence ID" value="CAD6992678.1"/>
    <property type="molecule type" value="Genomic_DNA"/>
</dbReference>
<accession>A0A811U2T5</accession>
<keyword evidence="3" id="KW-1185">Reference proteome</keyword>
<name>A0A811U2T5_CERCA</name>
<evidence type="ECO:0000313" key="3">
    <source>
        <dbReference type="Proteomes" id="UP000606786"/>
    </source>
</evidence>
<sequence length="82" mass="8883">MRTLTRWMMATMLTQPAAGKAPSPNHNSLSSQFMHENHVSACGHVNVPGVLPVVSRLDCLGLCLGGNELPCRITNFYSSIKS</sequence>
<proteinExistence type="predicted"/>
<evidence type="ECO:0000256" key="1">
    <source>
        <dbReference type="SAM" id="SignalP"/>
    </source>
</evidence>
<keyword evidence="1" id="KW-0732">Signal</keyword>
<feature type="chain" id="PRO_5033046340" evidence="1">
    <location>
        <begin position="20"/>
        <end position="82"/>
    </location>
</feature>
<reference evidence="2" key="1">
    <citation type="submission" date="2020-11" db="EMBL/GenBank/DDBJ databases">
        <authorList>
            <person name="Whitehead M."/>
        </authorList>
    </citation>
    <scope>NUCLEOTIDE SEQUENCE</scope>
    <source>
        <strain evidence="2">EGII</strain>
    </source>
</reference>
<organism evidence="2 3">
    <name type="scientific">Ceratitis capitata</name>
    <name type="common">Mediterranean fruit fly</name>
    <name type="synonym">Tephritis capitata</name>
    <dbReference type="NCBI Taxonomy" id="7213"/>
    <lineage>
        <taxon>Eukaryota</taxon>
        <taxon>Metazoa</taxon>
        <taxon>Ecdysozoa</taxon>
        <taxon>Arthropoda</taxon>
        <taxon>Hexapoda</taxon>
        <taxon>Insecta</taxon>
        <taxon>Pterygota</taxon>
        <taxon>Neoptera</taxon>
        <taxon>Endopterygota</taxon>
        <taxon>Diptera</taxon>
        <taxon>Brachycera</taxon>
        <taxon>Muscomorpha</taxon>
        <taxon>Tephritoidea</taxon>
        <taxon>Tephritidae</taxon>
        <taxon>Ceratitis</taxon>
        <taxon>Ceratitis</taxon>
    </lineage>
</organism>
<comment type="caution">
    <text evidence="2">The sequence shown here is derived from an EMBL/GenBank/DDBJ whole genome shotgun (WGS) entry which is preliminary data.</text>
</comment>
<feature type="signal peptide" evidence="1">
    <location>
        <begin position="1"/>
        <end position="19"/>
    </location>
</feature>
<protein>
    <submittedName>
        <fullName evidence="2">(Mediterranean fruit fly) hypothetical protein</fullName>
    </submittedName>
</protein>
<evidence type="ECO:0000313" key="2">
    <source>
        <dbReference type="EMBL" id="CAD6992678.1"/>
    </source>
</evidence>